<dbReference type="Proteomes" id="UP001380365">
    <property type="component" value="Unassembled WGS sequence"/>
</dbReference>
<organism evidence="1 2">
    <name type="scientific">Sphingomonas molluscorum</name>
    <dbReference type="NCBI Taxonomy" id="418184"/>
    <lineage>
        <taxon>Bacteria</taxon>
        <taxon>Pseudomonadati</taxon>
        <taxon>Pseudomonadota</taxon>
        <taxon>Alphaproteobacteria</taxon>
        <taxon>Sphingomonadales</taxon>
        <taxon>Sphingomonadaceae</taxon>
        <taxon>Sphingomonas</taxon>
    </lineage>
</organism>
<gene>
    <name evidence="1" type="ORF">WH159_04020</name>
</gene>
<dbReference type="EMBL" id="JBBGZA010000001">
    <property type="protein sequence ID" value="MEJ5093710.1"/>
    <property type="molecule type" value="Genomic_DNA"/>
</dbReference>
<proteinExistence type="predicted"/>
<name>A0ABU8Q1U5_9SPHN</name>
<evidence type="ECO:0000313" key="1">
    <source>
        <dbReference type="EMBL" id="MEJ5093710.1"/>
    </source>
</evidence>
<sequence length="63" mass="7127">MRVGHPAEGIAGLYSQARFSRLGATLVARDQTNILKTIRKPFAHRQELRTGYRRLTAECKSVE</sequence>
<dbReference type="RefSeq" id="WP_165890048.1">
    <property type="nucleotide sequence ID" value="NZ_JBBGZA010000001.1"/>
</dbReference>
<protein>
    <submittedName>
        <fullName evidence="1">Uncharacterized protein</fullName>
    </submittedName>
</protein>
<comment type="caution">
    <text evidence="1">The sequence shown here is derived from an EMBL/GenBank/DDBJ whole genome shotgun (WGS) entry which is preliminary data.</text>
</comment>
<evidence type="ECO:0000313" key="2">
    <source>
        <dbReference type="Proteomes" id="UP001380365"/>
    </source>
</evidence>
<accession>A0ABU8Q1U5</accession>
<reference evidence="1 2" key="1">
    <citation type="submission" date="2023-12" db="EMBL/GenBank/DDBJ databases">
        <title>Gut-associated functions are favored during microbiome assembly across C. elegans life.</title>
        <authorList>
            <person name="Zimmermann J."/>
        </authorList>
    </citation>
    <scope>NUCLEOTIDE SEQUENCE [LARGE SCALE GENOMIC DNA]</scope>
    <source>
        <strain evidence="1 2">JUb134</strain>
    </source>
</reference>
<keyword evidence="2" id="KW-1185">Reference proteome</keyword>